<dbReference type="PANTHER" id="PTHR43649:SF34">
    <property type="entry name" value="ABC TRANSPORTER PERIPLASMIC-BINDING PROTEIN YCJN-RELATED"/>
    <property type="match status" value="1"/>
</dbReference>
<evidence type="ECO:0000256" key="2">
    <source>
        <dbReference type="ARBA" id="ARBA00022448"/>
    </source>
</evidence>
<comment type="caution">
    <text evidence="4">The sequence shown here is derived from an EMBL/GenBank/DDBJ whole genome shotgun (WGS) entry which is preliminary data.</text>
</comment>
<dbReference type="GeneID" id="68612405"/>
<dbReference type="RefSeq" id="WP_227776571.1">
    <property type="nucleotide sequence ID" value="NZ_BAABKX010000001.1"/>
</dbReference>
<evidence type="ECO:0000256" key="1">
    <source>
        <dbReference type="ARBA" id="ARBA00008520"/>
    </source>
</evidence>
<evidence type="ECO:0000313" key="5">
    <source>
        <dbReference type="Proteomes" id="UP001501729"/>
    </source>
</evidence>
<keyword evidence="5" id="KW-1185">Reference proteome</keyword>
<gene>
    <name evidence="4" type="ORF">GCM10025751_18110</name>
</gene>
<keyword evidence="3" id="KW-0732">Signal</keyword>
<dbReference type="SUPFAM" id="SSF53850">
    <property type="entry name" value="Periplasmic binding protein-like II"/>
    <property type="match status" value="1"/>
</dbReference>
<dbReference type="InterPro" id="IPR006311">
    <property type="entry name" value="TAT_signal"/>
</dbReference>
<dbReference type="PANTHER" id="PTHR43649">
    <property type="entry name" value="ARABINOSE-BINDING PROTEIN-RELATED"/>
    <property type="match status" value="1"/>
</dbReference>
<accession>A0AAV3UFK6</accession>
<keyword evidence="2" id="KW-0813">Transport</keyword>
<reference evidence="4 5" key="1">
    <citation type="journal article" date="2019" name="Int. J. Syst. Evol. Microbiol.">
        <title>The Global Catalogue of Microorganisms (GCM) 10K type strain sequencing project: providing services to taxonomists for standard genome sequencing and annotation.</title>
        <authorList>
            <consortium name="The Broad Institute Genomics Platform"/>
            <consortium name="The Broad Institute Genome Sequencing Center for Infectious Disease"/>
            <person name="Wu L."/>
            <person name="Ma J."/>
        </authorList>
    </citation>
    <scope>NUCLEOTIDE SEQUENCE [LARGE SCALE GENOMIC DNA]</scope>
    <source>
        <strain evidence="4 5">JCM 17504</strain>
    </source>
</reference>
<dbReference type="Pfam" id="PF01547">
    <property type="entry name" value="SBP_bac_1"/>
    <property type="match status" value="1"/>
</dbReference>
<dbReference type="InterPro" id="IPR050490">
    <property type="entry name" value="Bact_solute-bd_prot1"/>
</dbReference>
<proteinExistence type="inferred from homology"/>
<dbReference type="Gene3D" id="3.40.190.10">
    <property type="entry name" value="Periplasmic binding protein-like II"/>
    <property type="match status" value="2"/>
</dbReference>
<dbReference type="Proteomes" id="UP001501729">
    <property type="component" value="Unassembled WGS sequence"/>
</dbReference>
<dbReference type="AlphaFoldDB" id="A0AAV3UFK6"/>
<dbReference type="EMBL" id="BAABKX010000001">
    <property type="protein sequence ID" value="GAA5047483.1"/>
    <property type="molecule type" value="Genomic_DNA"/>
</dbReference>
<dbReference type="InterPro" id="IPR006059">
    <property type="entry name" value="SBP"/>
</dbReference>
<protein>
    <submittedName>
        <fullName evidence="4">ABC transporter substrate-binding protein</fullName>
    </submittedName>
</protein>
<evidence type="ECO:0000256" key="3">
    <source>
        <dbReference type="ARBA" id="ARBA00022729"/>
    </source>
</evidence>
<evidence type="ECO:0000313" key="4">
    <source>
        <dbReference type="EMBL" id="GAA5047483.1"/>
    </source>
</evidence>
<organism evidence="4 5">
    <name type="scientific">Haladaptatus pallidirubidus</name>
    <dbReference type="NCBI Taxonomy" id="1008152"/>
    <lineage>
        <taxon>Archaea</taxon>
        <taxon>Methanobacteriati</taxon>
        <taxon>Methanobacteriota</taxon>
        <taxon>Stenosarchaea group</taxon>
        <taxon>Halobacteria</taxon>
        <taxon>Halobacteriales</taxon>
        <taxon>Haladaptataceae</taxon>
        <taxon>Haladaptatus</taxon>
    </lineage>
</organism>
<name>A0AAV3UFK6_9EURY</name>
<comment type="similarity">
    <text evidence="1">Belongs to the bacterial solute-binding protein 1 family.</text>
</comment>
<sequence>MTQSTRRQFIRTVGATGAFSGLTGFTASARQGTTTIQWAGNQVDNQNVGQINQALQEAGLPNDIEIEIIVTSEVSEDVQQQYRQWLSAGRSQPDILRMDSGWTIPFIARNEILNLNQAMSQDAVNRIKQDNFTASVNSASAPNGDLYAVPYFTDLPTIQYRKDWVTDAGFDPEGENWATEPISWQRFSEVIAQTQNQSNAQYGYAWQGSNYEGLSCCTFNELMTTWGGAYFGGRENLFGPVGERPITVNEQPVIQALRMGRTLIHGQGDQSSLEGYQQTSPQATLQWTEGPVQSAFMNGNAVAMRWWPSGLYDAAQEYGDQLGVMPIPYGVQPNEAEYEGTGGTAAALGGWNLAVNPNSQNQQAAVQVVEAVSQPSFRNFEFTSLGYLPSDASYLESNRAQQVDIWGDYIDTLRIAGESAIPRPVTVVWPDESAAIAESVNGTLAQQQAPQQAMSSLNSTLQDIEGSV</sequence>
<dbReference type="PROSITE" id="PS51318">
    <property type="entry name" value="TAT"/>
    <property type="match status" value="1"/>
</dbReference>